<dbReference type="InterPro" id="IPR017853">
    <property type="entry name" value="GH"/>
</dbReference>
<evidence type="ECO:0000256" key="1">
    <source>
        <dbReference type="ARBA" id="ARBA00001231"/>
    </source>
</evidence>
<dbReference type="GO" id="GO:0004563">
    <property type="term" value="F:beta-N-acetylhexosaminidase activity"/>
    <property type="evidence" value="ECO:0007669"/>
    <property type="project" value="UniProtKB-EC"/>
</dbReference>
<dbReference type="AlphaFoldDB" id="A0A2W3Z795"/>
<name>A0A2W3Z795_9ENTE</name>
<evidence type="ECO:0000256" key="3">
    <source>
        <dbReference type="ARBA" id="ARBA00012663"/>
    </source>
</evidence>
<comment type="catalytic activity">
    <reaction evidence="1">
        <text>Hydrolysis of terminal non-reducing N-acetyl-D-hexosamine residues in N-acetyl-beta-D-hexosaminides.</text>
        <dbReference type="EC" id="3.2.1.52"/>
    </reaction>
</comment>
<gene>
    <name evidence="9" type="ORF">CI088_04150</name>
</gene>
<dbReference type="EC" id="3.2.1.52" evidence="3"/>
<feature type="compositionally biased region" description="Polar residues" evidence="6">
    <location>
        <begin position="48"/>
        <end position="58"/>
    </location>
</feature>
<evidence type="ECO:0000259" key="8">
    <source>
        <dbReference type="Pfam" id="PF00933"/>
    </source>
</evidence>
<dbReference type="InterPro" id="IPR036962">
    <property type="entry name" value="Glyco_hydro_3_N_sf"/>
</dbReference>
<dbReference type="PANTHER" id="PTHR30480:SF13">
    <property type="entry name" value="BETA-HEXOSAMINIDASE"/>
    <property type="match status" value="1"/>
</dbReference>
<feature type="domain" description="Glycoside hydrolase family 3 N-terminal" evidence="8">
    <location>
        <begin position="76"/>
        <end position="388"/>
    </location>
</feature>
<accession>A0A2W3Z795</accession>
<dbReference type="InterPro" id="IPR001764">
    <property type="entry name" value="Glyco_hydro_3_N"/>
</dbReference>
<evidence type="ECO:0000313" key="10">
    <source>
        <dbReference type="Proteomes" id="UP000249828"/>
    </source>
</evidence>
<dbReference type="EMBL" id="PIEU01000041">
    <property type="protein sequence ID" value="PZL75888.1"/>
    <property type="molecule type" value="Genomic_DNA"/>
</dbReference>
<keyword evidence="10" id="KW-1185">Reference proteome</keyword>
<evidence type="ECO:0000256" key="6">
    <source>
        <dbReference type="SAM" id="MobiDB-lite"/>
    </source>
</evidence>
<sequence>MITSVVGILLLIFGISFSIMWLVNKSNNIVQTKPIEETKHTSTEVVEESQTSQPNQDPSLKEQEKKINDLMKSMSLEEKVGQLFLARVPIEAQQESLQEYHLGGYLLFGRDMENETPNSLKEKIYSYQEVSKIPLFITSDEEGGTVSRLSGGNGLVTKPFKSPMEIYQEAGLTGIRSDIQQKSAVLRSYGIQVGLFPDADVATDPEAFIYDRTIGVDAEKTSEYVKASVEALKKQQIASTLKHFPGYGDNRDSHVEIVYDTRSLETLRGNDFLPFKAGIAAGTDSIMVSHNIVTSIDDTMPASISQPVHDLLRNELGFQGVIMTDDMDMAGLADFITQEEAGLAALKSGNDLILSSSFQVQIPYVIQAIEQGSYSEEALNQSVYRVLKMKSDLGLLNH</sequence>
<comment type="caution">
    <text evidence="9">The sequence shown here is derived from an EMBL/GenBank/DDBJ whole genome shotgun (WGS) entry which is preliminary data.</text>
</comment>
<comment type="similarity">
    <text evidence="2">Belongs to the glycosyl hydrolase 3 family.</text>
</comment>
<evidence type="ECO:0000256" key="5">
    <source>
        <dbReference type="ARBA" id="ARBA00023295"/>
    </source>
</evidence>
<dbReference type="Gene3D" id="3.20.20.300">
    <property type="entry name" value="Glycoside hydrolase, family 3, N-terminal domain"/>
    <property type="match status" value="1"/>
</dbReference>
<dbReference type="GO" id="GO:0009254">
    <property type="term" value="P:peptidoglycan turnover"/>
    <property type="evidence" value="ECO:0007669"/>
    <property type="project" value="TreeGrafter"/>
</dbReference>
<protein>
    <recommendedName>
        <fullName evidence="3">beta-N-acetylhexosaminidase</fullName>
        <ecNumber evidence="3">3.2.1.52</ecNumber>
    </recommendedName>
</protein>
<keyword evidence="4" id="KW-0378">Hydrolase</keyword>
<keyword evidence="7" id="KW-0812">Transmembrane</keyword>
<dbReference type="InterPro" id="IPR019800">
    <property type="entry name" value="Glyco_hydro_3_AS"/>
</dbReference>
<dbReference type="Pfam" id="PF00933">
    <property type="entry name" value="Glyco_hydro_3"/>
    <property type="match status" value="1"/>
</dbReference>
<keyword evidence="5" id="KW-0326">Glycosidase</keyword>
<keyword evidence="7" id="KW-1133">Transmembrane helix</keyword>
<evidence type="ECO:0000256" key="2">
    <source>
        <dbReference type="ARBA" id="ARBA00005336"/>
    </source>
</evidence>
<organism evidence="9 10">
    <name type="scientific">Enterococcus plantarum</name>
    <dbReference type="NCBI Taxonomy" id="1077675"/>
    <lineage>
        <taxon>Bacteria</taxon>
        <taxon>Bacillati</taxon>
        <taxon>Bacillota</taxon>
        <taxon>Bacilli</taxon>
        <taxon>Lactobacillales</taxon>
        <taxon>Enterococcaceae</taxon>
        <taxon>Enterococcus</taxon>
    </lineage>
</organism>
<dbReference type="PANTHER" id="PTHR30480">
    <property type="entry name" value="BETA-HEXOSAMINIDASE-RELATED"/>
    <property type="match status" value="1"/>
</dbReference>
<dbReference type="STRING" id="1077675.BCR22_03285"/>
<proteinExistence type="inferred from homology"/>
<dbReference type="SUPFAM" id="SSF51445">
    <property type="entry name" value="(Trans)glycosidases"/>
    <property type="match status" value="1"/>
</dbReference>
<feature type="region of interest" description="Disordered" evidence="6">
    <location>
        <begin position="40"/>
        <end position="61"/>
    </location>
</feature>
<evidence type="ECO:0000256" key="4">
    <source>
        <dbReference type="ARBA" id="ARBA00022801"/>
    </source>
</evidence>
<keyword evidence="7" id="KW-0472">Membrane</keyword>
<dbReference type="InterPro" id="IPR050226">
    <property type="entry name" value="NagZ_Beta-hexosaminidase"/>
</dbReference>
<evidence type="ECO:0000313" key="9">
    <source>
        <dbReference type="EMBL" id="PZL75888.1"/>
    </source>
</evidence>
<dbReference type="Proteomes" id="UP000249828">
    <property type="component" value="Unassembled WGS sequence"/>
</dbReference>
<reference evidence="9 10" key="1">
    <citation type="submission" date="2017-11" db="EMBL/GenBank/DDBJ databases">
        <title>Draft genome sequence of Enterococcus plantarum TRW2 strain isolated from lettuce.</title>
        <authorList>
            <person name="Kim E.B."/>
            <person name="Marco M.L."/>
            <person name="Williams T.R."/>
            <person name="You I.H."/>
        </authorList>
    </citation>
    <scope>NUCLEOTIDE SEQUENCE [LARGE SCALE GENOMIC DNA]</scope>
    <source>
        <strain evidence="9 10">TRW2</strain>
    </source>
</reference>
<feature type="transmembrane region" description="Helical" evidence="7">
    <location>
        <begin position="6"/>
        <end position="23"/>
    </location>
</feature>
<evidence type="ECO:0000256" key="7">
    <source>
        <dbReference type="SAM" id="Phobius"/>
    </source>
</evidence>
<dbReference type="PROSITE" id="PS00775">
    <property type="entry name" value="GLYCOSYL_HYDROL_F3"/>
    <property type="match status" value="1"/>
</dbReference>
<dbReference type="GO" id="GO:0005975">
    <property type="term" value="P:carbohydrate metabolic process"/>
    <property type="evidence" value="ECO:0007669"/>
    <property type="project" value="InterPro"/>
</dbReference>